<dbReference type="HOGENOM" id="CLU_2203724_0_0_1"/>
<reference evidence="2 3" key="1">
    <citation type="submission" date="2012-08" db="EMBL/GenBank/DDBJ databases">
        <title>Oryza genome evolution.</title>
        <authorList>
            <person name="Wing R.A."/>
        </authorList>
    </citation>
    <scope>NUCLEOTIDE SEQUENCE</scope>
</reference>
<evidence type="ECO:0000313" key="3">
    <source>
        <dbReference type="Proteomes" id="UP000032180"/>
    </source>
</evidence>
<proteinExistence type="predicted"/>
<reference evidence="3" key="2">
    <citation type="submission" date="2013-12" db="EMBL/GenBank/DDBJ databases">
        <authorList>
            <person name="Yu Y."/>
            <person name="Lee S."/>
            <person name="de Baynast K."/>
            <person name="Wissotski M."/>
            <person name="Liu L."/>
            <person name="Talag J."/>
            <person name="Goicoechea J."/>
            <person name="Angelova A."/>
            <person name="Jetty R."/>
            <person name="Kudrna D."/>
            <person name="Golser W."/>
            <person name="Rivera L."/>
            <person name="Zhang J."/>
            <person name="Wing R."/>
        </authorList>
    </citation>
    <scope>NUCLEOTIDE SEQUENCE</scope>
</reference>
<evidence type="ECO:0000256" key="1">
    <source>
        <dbReference type="SAM" id="MobiDB-lite"/>
    </source>
</evidence>
<feature type="region of interest" description="Disordered" evidence="1">
    <location>
        <begin position="32"/>
        <end position="79"/>
    </location>
</feature>
<dbReference type="EnsemblPlants" id="LPERR03G07120.1">
    <property type="protein sequence ID" value="LPERR03G07120.1"/>
    <property type="gene ID" value="LPERR03G07120"/>
</dbReference>
<dbReference type="Gramene" id="LPERR03G07120.1">
    <property type="protein sequence ID" value="LPERR03G07120.1"/>
    <property type="gene ID" value="LPERR03G07120"/>
</dbReference>
<reference evidence="2" key="3">
    <citation type="submission" date="2015-04" db="UniProtKB">
        <authorList>
            <consortium name="EnsemblPlants"/>
        </authorList>
    </citation>
    <scope>IDENTIFICATION</scope>
</reference>
<evidence type="ECO:0000313" key="2">
    <source>
        <dbReference type="EnsemblPlants" id="LPERR03G07120.1"/>
    </source>
</evidence>
<organism evidence="2 3">
    <name type="scientific">Leersia perrieri</name>
    <dbReference type="NCBI Taxonomy" id="77586"/>
    <lineage>
        <taxon>Eukaryota</taxon>
        <taxon>Viridiplantae</taxon>
        <taxon>Streptophyta</taxon>
        <taxon>Embryophyta</taxon>
        <taxon>Tracheophyta</taxon>
        <taxon>Spermatophyta</taxon>
        <taxon>Magnoliopsida</taxon>
        <taxon>Liliopsida</taxon>
        <taxon>Poales</taxon>
        <taxon>Poaceae</taxon>
        <taxon>BOP clade</taxon>
        <taxon>Oryzoideae</taxon>
        <taxon>Oryzeae</taxon>
        <taxon>Oryzinae</taxon>
        <taxon>Leersia</taxon>
    </lineage>
</organism>
<sequence>WTRGTRGERRILQISKGPGVTCQCYNLPLSHPSPARPISPQTAASRANDRTAAHPLPPLRNHARALPPPPRRRHSRRLAVPSREVCSFVNYTPGSPPIHLVKDVQILQ</sequence>
<protein>
    <submittedName>
        <fullName evidence="2">Uncharacterized protein</fullName>
    </submittedName>
</protein>
<dbReference type="AlphaFoldDB" id="A0A0D9VR18"/>
<name>A0A0D9VR18_9ORYZ</name>
<dbReference type="Proteomes" id="UP000032180">
    <property type="component" value="Chromosome 3"/>
</dbReference>
<keyword evidence="3" id="KW-1185">Reference proteome</keyword>
<accession>A0A0D9VR18</accession>